<feature type="transmembrane region" description="Helical" evidence="8">
    <location>
        <begin position="240"/>
        <end position="262"/>
    </location>
</feature>
<keyword evidence="2" id="KW-0813">Transport</keyword>
<dbReference type="InterPro" id="IPR020846">
    <property type="entry name" value="MFS_dom"/>
</dbReference>
<feature type="transmembrane region" description="Helical" evidence="8">
    <location>
        <begin position="370"/>
        <end position="390"/>
    </location>
</feature>
<dbReference type="InterPro" id="IPR036259">
    <property type="entry name" value="MFS_trans_sf"/>
</dbReference>
<evidence type="ECO:0000313" key="10">
    <source>
        <dbReference type="EMBL" id="GGJ61959.1"/>
    </source>
</evidence>
<sequence>MSTTAPQATPQQLAIARKAVISSSIGAALEWFDIIVYATFATTIAKLFYPESNGSFALILTFATFAISYLIRPLGGMILGSYADRKGRKKALTLTLMLMMLGTLIMAVAPTYAMVGVWGALIILLSRLIQGFSAGGEFGTATAFLIESAPHKKAFYASWQVAAQGVSMLLASGFGYVLTTQLSQEALESWGWRVPFFVGLLIGPVGLYIRARLEETEEFISTTKSKSPLGELFSQHYGRLLAGSAAVGVATISVYMILYMPTFAVKNLNIPADAAFLGGVVAGVITLVTVPMIGHLADRVGPAKVMTWAAVGALVLAWPLFKLMTSNPSIPVMVLVIALLGVIMSFYFGPLPALVSALFPAAIRGSGISVTYNVGVTLLGGIAPLVLTWLLSITGSLETPSLYYMAIAVISLVGLAFIRLRYKLR</sequence>
<comment type="caution">
    <text evidence="10">The sequence shown here is derived from an EMBL/GenBank/DDBJ whole genome shotgun (WGS) entry which is preliminary data.</text>
</comment>
<dbReference type="SUPFAM" id="SSF103473">
    <property type="entry name" value="MFS general substrate transporter"/>
    <property type="match status" value="1"/>
</dbReference>
<feature type="transmembrane region" description="Helical" evidence="8">
    <location>
        <begin position="402"/>
        <end position="420"/>
    </location>
</feature>
<feature type="transmembrane region" description="Helical" evidence="8">
    <location>
        <begin position="91"/>
        <end position="109"/>
    </location>
</feature>
<feature type="transmembrane region" description="Helical" evidence="8">
    <location>
        <begin position="305"/>
        <end position="321"/>
    </location>
</feature>
<dbReference type="Proteomes" id="UP000606115">
    <property type="component" value="Unassembled WGS sequence"/>
</dbReference>
<keyword evidence="6 8" id="KW-1133">Transmembrane helix</keyword>
<dbReference type="InterPro" id="IPR051084">
    <property type="entry name" value="H+-coupled_symporters"/>
</dbReference>
<proteinExistence type="predicted"/>
<keyword evidence="3" id="KW-1003">Cell membrane</keyword>
<protein>
    <submittedName>
        <fullName evidence="10">MFS transporter</fullName>
    </submittedName>
</protein>
<evidence type="ECO:0000256" key="7">
    <source>
        <dbReference type="ARBA" id="ARBA00023136"/>
    </source>
</evidence>
<dbReference type="PANTHER" id="PTHR43528:SF1">
    <property type="entry name" value="ALPHA-KETOGLUTARATE PERMEASE"/>
    <property type="match status" value="1"/>
</dbReference>
<reference evidence="11" key="1">
    <citation type="journal article" date="2019" name="Int. J. Syst. Evol. Microbiol.">
        <title>The Global Catalogue of Microorganisms (GCM) 10K type strain sequencing project: providing services to taxonomists for standard genome sequencing and annotation.</title>
        <authorList>
            <consortium name="The Broad Institute Genomics Platform"/>
            <consortium name="The Broad Institute Genome Sequencing Center for Infectious Disease"/>
            <person name="Wu L."/>
            <person name="Ma J."/>
        </authorList>
    </citation>
    <scope>NUCLEOTIDE SEQUENCE [LARGE SCALE GENOMIC DNA]</scope>
    <source>
        <strain evidence="11">CGMCC 1.3685</strain>
    </source>
</reference>
<feature type="transmembrane region" description="Helical" evidence="8">
    <location>
        <begin position="154"/>
        <end position="178"/>
    </location>
</feature>
<evidence type="ECO:0000256" key="2">
    <source>
        <dbReference type="ARBA" id="ARBA00022448"/>
    </source>
</evidence>
<feature type="domain" description="Major facilitator superfamily (MFS) profile" evidence="9">
    <location>
        <begin position="19"/>
        <end position="425"/>
    </location>
</feature>
<dbReference type="PANTHER" id="PTHR43528">
    <property type="entry name" value="ALPHA-KETOGLUTARATE PERMEASE"/>
    <property type="match status" value="1"/>
</dbReference>
<dbReference type="RefSeq" id="WP_096255049.1">
    <property type="nucleotide sequence ID" value="NZ_BMKX01000004.1"/>
</dbReference>
<dbReference type="GeneID" id="303304457"/>
<evidence type="ECO:0000256" key="6">
    <source>
        <dbReference type="ARBA" id="ARBA00022989"/>
    </source>
</evidence>
<feature type="transmembrane region" description="Helical" evidence="8">
    <location>
        <begin position="27"/>
        <end position="49"/>
    </location>
</feature>
<dbReference type="Gene3D" id="1.20.1250.20">
    <property type="entry name" value="MFS general substrate transporter like domains"/>
    <property type="match status" value="2"/>
</dbReference>
<gene>
    <name evidence="10" type="ORF">GCM10007173_21010</name>
</gene>
<dbReference type="EMBL" id="BMKX01000004">
    <property type="protein sequence ID" value="GGJ61959.1"/>
    <property type="molecule type" value="Genomic_DNA"/>
</dbReference>
<name>A0ABQ2DL47_9MICC</name>
<keyword evidence="4 8" id="KW-0812">Transmembrane</keyword>
<dbReference type="Pfam" id="PF07690">
    <property type="entry name" value="MFS_1"/>
    <property type="match status" value="1"/>
</dbReference>
<accession>A0ABQ2DL47</accession>
<keyword evidence="7 8" id="KW-0472">Membrane</keyword>
<dbReference type="InterPro" id="IPR011701">
    <property type="entry name" value="MFS"/>
</dbReference>
<evidence type="ECO:0000256" key="3">
    <source>
        <dbReference type="ARBA" id="ARBA00022475"/>
    </source>
</evidence>
<feature type="transmembrane region" description="Helical" evidence="8">
    <location>
        <begin position="190"/>
        <end position="209"/>
    </location>
</feature>
<feature type="transmembrane region" description="Helical" evidence="8">
    <location>
        <begin position="55"/>
        <end position="71"/>
    </location>
</feature>
<feature type="transmembrane region" description="Helical" evidence="8">
    <location>
        <begin position="274"/>
        <end position="293"/>
    </location>
</feature>
<evidence type="ECO:0000256" key="4">
    <source>
        <dbReference type="ARBA" id="ARBA00022692"/>
    </source>
</evidence>
<evidence type="ECO:0000256" key="8">
    <source>
        <dbReference type="SAM" id="Phobius"/>
    </source>
</evidence>
<evidence type="ECO:0000259" key="9">
    <source>
        <dbReference type="PROSITE" id="PS50850"/>
    </source>
</evidence>
<comment type="subcellular location">
    <subcellularLocation>
        <location evidence="1">Cell membrane</location>
        <topology evidence="1">Multi-pass membrane protein</topology>
    </subcellularLocation>
</comment>
<keyword evidence="11" id="KW-1185">Reference proteome</keyword>
<keyword evidence="5" id="KW-0769">Symport</keyword>
<feature type="transmembrane region" description="Helical" evidence="8">
    <location>
        <begin position="333"/>
        <end position="358"/>
    </location>
</feature>
<dbReference type="PROSITE" id="PS50850">
    <property type="entry name" value="MFS"/>
    <property type="match status" value="1"/>
</dbReference>
<organism evidence="10 11">
    <name type="scientific">Glutamicibacter ardleyensis</name>
    <dbReference type="NCBI Taxonomy" id="225894"/>
    <lineage>
        <taxon>Bacteria</taxon>
        <taxon>Bacillati</taxon>
        <taxon>Actinomycetota</taxon>
        <taxon>Actinomycetes</taxon>
        <taxon>Micrococcales</taxon>
        <taxon>Micrococcaceae</taxon>
        <taxon>Glutamicibacter</taxon>
    </lineage>
</organism>
<evidence type="ECO:0000313" key="11">
    <source>
        <dbReference type="Proteomes" id="UP000606115"/>
    </source>
</evidence>
<evidence type="ECO:0000256" key="5">
    <source>
        <dbReference type="ARBA" id="ARBA00022847"/>
    </source>
</evidence>
<evidence type="ECO:0000256" key="1">
    <source>
        <dbReference type="ARBA" id="ARBA00004651"/>
    </source>
</evidence>